<keyword evidence="6 12" id="KW-1003">Cell membrane</keyword>
<organism evidence="13 14">
    <name type="scientific">Rhodobaculum claviforme</name>
    <dbReference type="NCBI Taxonomy" id="1549854"/>
    <lineage>
        <taxon>Bacteria</taxon>
        <taxon>Pseudomonadati</taxon>
        <taxon>Pseudomonadota</taxon>
        <taxon>Alphaproteobacteria</taxon>
        <taxon>Rhodobacterales</taxon>
        <taxon>Paracoccaceae</taxon>
        <taxon>Rhodobaculum</taxon>
    </lineage>
</organism>
<gene>
    <name evidence="13" type="ORF">CCR87_04110</name>
</gene>
<keyword evidence="5 12" id="KW-0813">Transport</keyword>
<evidence type="ECO:0000256" key="11">
    <source>
        <dbReference type="ARBA" id="ARBA00023136"/>
    </source>
</evidence>
<name>A0A934TJC1_9RHOB</name>
<keyword evidence="14" id="KW-1185">Reference proteome</keyword>
<keyword evidence="10 12" id="KW-1133">Transmembrane helix</keyword>
<reference evidence="13" key="1">
    <citation type="submission" date="2017-05" db="EMBL/GenBank/DDBJ databases">
        <authorList>
            <person name="Imhoff J.F."/>
            <person name="Rahn T."/>
            <person name="Kuenzel S."/>
            <person name="Neulinger S.C."/>
        </authorList>
    </citation>
    <scope>NUCLEOTIDE SEQUENCE</scope>
    <source>
        <strain evidence="13">LMG 28126</strain>
    </source>
</reference>
<keyword evidence="8 12" id="KW-0812">Transmembrane</keyword>
<dbReference type="GO" id="GO:0017004">
    <property type="term" value="P:cytochrome complex assembly"/>
    <property type="evidence" value="ECO:0007669"/>
    <property type="project" value="UniProtKB-KW"/>
</dbReference>
<evidence type="ECO:0000256" key="7">
    <source>
        <dbReference type="ARBA" id="ARBA00022519"/>
    </source>
</evidence>
<evidence type="ECO:0000256" key="10">
    <source>
        <dbReference type="ARBA" id="ARBA00022989"/>
    </source>
</evidence>
<keyword evidence="11 12" id="KW-0472">Membrane</keyword>
<protein>
    <recommendedName>
        <fullName evidence="4 12">Heme exporter protein D</fullName>
    </recommendedName>
</protein>
<evidence type="ECO:0000313" key="14">
    <source>
        <dbReference type="Proteomes" id="UP000706333"/>
    </source>
</evidence>
<evidence type="ECO:0000256" key="5">
    <source>
        <dbReference type="ARBA" id="ARBA00022448"/>
    </source>
</evidence>
<keyword evidence="9 12" id="KW-0201">Cytochrome c-type biogenesis</keyword>
<dbReference type="NCBIfam" id="TIGR03141">
    <property type="entry name" value="cytochro_ccmD"/>
    <property type="match status" value="1"/>
</dbReference>
<dbReference type="GO" id="GO:0015886">
    <property type="term" value="P:heme transport"/>
    <property type="evidence" value="ECO:0007669"/>
    <property type="project" value="InterPro"/>
</dbReference>
<reference evidence="13" key="2">
    <citation type="journal article" date="2020" name="Microorganisms">
        <title>Osmotic Adaptation and Compatible Solute Biosynthesis of Phototrophic Bacteria as Revealed from Genome Analyses.</title>
        <authorList>
            <person name="Imhoff J.F."/>
            <person name="Rahn T."/>
            <person name="Kunzel S."/>
            <person name="Keller A."/>
            <person name="Neulinger S.C."/>
        </authorList>
    </citation>
    <scope>NUCLEOTIDE SEQUENCE</scope>
    <source>
        <strain evidence="13">LMG 28126</strain>
    </source>
</reference>
<evidence type="ECO:0000256" key="6">
    <source>
        <dbReference type="ARBA" id="ARBA00022475"/>
    </source>
</evidence>
<comment type="caution">
    <text evidence="13">The sequence shown here is derived from an EMBL/GenBank/DDBJ whole genome shotgun (WGS) entry which is preliminary data.</text>
</comment>
<feature type="transmembrane region" description="Helical" evidence="12">
    <location>
        <begin position="12"/>
        <end position="30"/>
    </location>
</feature>
<comment type="subcellular location">
    <subcellularLocation>
        <location evidence="2 12">Cell inner membrane</location>
        <topology evidence="2 12">Single-pass membrane protein</topology>
    </subcellularLocation>
</comment>
<evidence type="ECO:0000313" key="13">
    <source>
        <dbReference type="EMBL" id="MBK5926546.1"/>
    </source>
</evidence>
<dbReference type="Pfam" id="PF04995">
    <property type="entry name" value="CcmD"/>
    <property type="match status" value="1"/>
</dbReference>
<evidence type="ECO:0000256" key="9">
    <source>
        <dbReference type="ARBA" id="ARBA00022748"/>
    </source>
</evidence>
<evidence type="ECO:0000256" key="3">
    <source>
        <dbReference type="ARBA" id="ARBA00008741"/>
    </source>
</evidence>
<dbReference type="RefSeq" id="WP_201156314.1">
    <property type="nucleotide sequence ID" value="NZ_NHSD01000135.1"/>
</dbReference>
<evidence type="ECO:0000256" key="8">
    <source>
        <dbReference type="ARBA" id="ARBA00022692"/>
    </source>
</evidence>
<comment type="similarity">
    <text evidence="3 12">Belongs to the CcmD/CycX/HelD family.</text>
</comment>
<dbReference type="AlphaFoldDB" id="A0A934TJC1"/>
<evidence type="ECO:0000256" key="4">
    <source>
        <dbReference type="ARBA" id="ARBA00016461"/>
    </source>
</evidence>
<evidence type="ECO:0000256" key="2">
    <source>
        <dbReference type="ARBA" id="ARBA00004377"/>
    </source>
</evidence>
<accession>A0A934TJC1</accession>
<keyword evidence="7 12" id="KW-0997">Cell inner membrane</keyword>
<evidence type="ECO:0000256" key="1">
    <source>
        <dbReference type="ARBA" id="ARBA00002442"/>
    </source>
</evidence>
<sequence length="59" mass="6540">MPDLGPYWLEVLASYIVSLVILAGLVALIWRRSARVHRDLSKLEARSRAAPRTGEHGNG</sequence>
<dbReference type="GO" id="GO:0005886">
    <property type="term" value="C:plasma membrane"/>
    <property type="evidence" value="ECO:0007669"/>
    <property type="project" value="UniProtKB-SubCell"/>
</dbReference>
<comment type="function">
    <text evidence="1 12">Required for the export of heme to the periplasm for the biogenesis of c-type cytochromes.</text>
</comment>
<dbReference type="Proteomes" id="UP000706333">
    <property type="component" value="Unassembled WGS sequence"/>
</dbReference>
<dbReference type="InterPro" id="IPR007078">
    <property type="entry name" value="Haem_export_protD_CcmD"/>
</dbReference>
<evidence type="ECO:0000256" key="12">
    <source>
        <dbReference type="RuleBase" id="RU363101"/>
    </source>
</evidence>
<dbReference type="EMBL" id="NHSD01000135">
    <property type="protein sequence ID" value="MBK5926546.1"/>
    <property type="molecule type" value="Genomic_DNA"/>
</dbReference>
<proteinExistence type="inferred from homology"/>